<dbReference type="GO" id="GO:0015949">
    <property type="term" value="P:nucleobase-containing small molecule interconversion"/>
    <property type="evidence" value="ECO:0007669"/>
    <property type="project" value="TreeGrafter"/>
</dbReference>
<evidence type="ECO:0000256" key="1">
    <source>
        <dbReference type="ARBA" id="ARBA00009427"/>
    </source>
</evidence>
<comment type="catalytic activity">
    <reaction evidence="6 8">
        <text>dCMP + ATP = dCDP + ADP</text>
        <dbReference type="Rhea" id="RHEA:25094"/>
        <dbReference type="ChEBI" id="CHEBI:30616"/>
        <dbReference type="ChEBI" id="CHEBI:57566"/>
        <dbReference type="ChEBI" id="CHEBI:58593"/>
        <dbReference type="ChEBI" id="CHEBI:456216"/>
        <dbReference type="EC" id="2.7.4.25"/>
    </reaction>
</comment>
<evidence type="ECO:0000256" key="8">
    <source>
        <dbReference type="HAMAP-Rule" id="MF_00238"/>
    </source>
</evidence>
<keyword evidence="8" id="KW-0963">Cytoplasm</keyword>
<dbReference type="RefSeq" id="WP_183494891.1">
    <property type="nucleotide sequence ID" value="NZ_JACIFF010000002.1"/>
</dbReference>
<evidence type="ECO:0000313" key="11">
    <source>
        <dbReference type="Proteomes" id="UP000576209"/>
    </source>
</evidence>
<evidence type="ECO:0000256" key="4">
    <source>
        <dbReference type="ARBA" id="ARBA00022777"/>
    </source>
</evidence>
<dbReference type="AlphaFoldDB" id="A0A840E3W9"/>
<evidence type="ECO:0000259" key="9">
    <source>
        <dbReference type="Pfam" id="PF02224"/>
    </source>
</evidence>
<dbReference type="HAMAP" id="MF_00238">
    <property type="entry name" value="Cytidyl_kinase_type1"/>
    <property type="match status" value="1"/>
</dbReference>
<dbReference type="PANTHER" id="PTHR21299:SF2">
    <property type="entry name" value="CYTIDYLATE KINASE"/>
    <property type="match status" value="1"/>
</dbReference>
<dbReference type="GO" id="GO:0005524">
    <property type="term" value="F:ATP binding"/>
    <property type="evidence" value="ECO:0007669"/>
    <property type="project" value="UniProtKB-UniRule"/>
</dbReference>
<reference evidence="10 11" key="1">
    <citation type="submission" date="2020-08" db="EMBL/GenBank/DDBJ databases">
        <title>Genomic Encyclopedia of Type Strains, Phase IV (KMG-IV): sequencing the most valuable type-strain genomes for metagenomic binning, comparative biology and taxonomic classification.</title>
        <authorList>
            <person name="Goeker M."/>
        </authorList>
    </citation>
    <scope>NUCLEOTIDE SEQUENCE [LARGE SCALE GENOMIC DNA]</scope>
    <source>
        <strain evidence="10 11">DSM 105137</strain>
    </source>
</reference>
<keyword evidence="2 8" id="KW-0808">Transferase</keyword>
<name>A0A840E3W9_9BACT</name>
<comment type="subcellular location">
    <subcellularLocation>
        <location evidence="8">Cytoplasm</location>
    </subcellularLocation>
</comment>
<comment type="similarity">
    <text evidence="1 8">Belongs to the cytidylate kinase family. Type 1 subfamily.</text>
</comment>
<gene>
    <name evidence="8" type="primary">cmk</name>
    <name evidence="10" type="ORF">GGR28_001266</name>
</gene>
<dbReference type="EC" id="2.7.4.25" evidence="8"/>
<evidence type="ECO:0000256" key="2">
    <source>
        <dbReference type="ARBA" id="ARBA00022679"/>
    </source>
</evidence>
<keyword evidence="3 8" id="KW-0547">Nucleotide-binding</keyword>
<feature type="binding site" evidence="8">
    <location>
        <begin position="12"/>
        <end position="20"/>
    </location>
    <ligand>
        <name>ATP</name>
        <dbReference type="ChEBI" id="CHEBI:30616"/>
    </ligand>
</feature>
<dbReference type="Proteomes" id="UP000576209">
    <property type="component" value="Unassembled WGS sequence"/>
</dbReference>
<evidence type="ECO:0000256" key="5">
    <source>
        <dbReference type="ARBA" id="ARBA00022840"/>
    </source>
</evidence>
<dbReference type="GO" id="GO:0005829">
    <property type="term" value="C:cytosol"/>
    <property type="evidence" value="ECO:0007669"/>
    <property type="project" value="TreeGrafter"/>
</dbReference>
<keyword evidence="5 8" id="KW-0067">ATP-binding</keyword>
<evidence type="ECO:0000256" key="7">
    <source>
        <dbReference type="ARBA" id="ARBA00048478"/>
    </source>
</evidence>
<comment type="catalytic activity">
    <reaction evidence="7 8">
        <text>CMP + ATP = CDP + ADP</text>
        <dbReference type="Rhea" id="RHEA:11600"/>
        <dbReference type="ChEBI" id="CHEBI:30616"/>
        <dbReference type="ChEBI" id="CHEBI:58069"/>
        <dbReference type="ChEBI" id="CHEBI:60377"/>
        <dbReference type="ChEBI" id="CHEBI:456216"/>
        <dbReference type="EC" id="2.7.4.25"/>
    </reaction>
</comment>
<evidence type="ECO:0000256" key="3">
    <source>
        <dbReference type="ARBA" id="ARBA00022741"/>
    </source>
</evidence>
<dbReference type="InterPro" id="IPR011994">
    <property type="entry name" value="Cytidylate_kinase_dom"/>
</dbReference>
<dbReference type="Pfam" id="PF02224">
    <property type="entry name" value="Cytidylate_kin"/>
    <property type="match status" value="1"/>
</dbReference>
<dbReference type="SUPFAM" id="SSF52540">
    <property type="entry name" value="P-loop containing nucleoside triphosphate hydrolases"/>
    <property type="match status" value="1"/>
</dbReference>
<dbReference type="PANTHER" id="PTHR21299">
    <property type="entry name" value="CYTIDYLATE KINASE/PANTOATE-BETA-ALANINE LIGASE"/>
    <property type="match status" value="1"/>
</dbReference>
<proteinExistence type="inferred from homology"/>
<accession>A0A840E3W9</accession>
<protein>
    <recommendedName>
        <fullName evidence="8">Cytidylate kinase</fullName>
        <shortName evidence="8">CK</shortName>
        <ecNumber evidence="8">2.7.4.25</ecNumber>
    </recommendedName>
    <alternativeName>
        <fullName evidence="8">Cytidine monophosphate kinase</fullName>
        <shortName evidence="8">CMP kinase</shortName>
    </alternativeName>
</protein>
<sequence>MADKRLTIAIDGYSACGKSTLARSLAKRLGYSYIDTGAMYRAVTLYLQRKQVDIENPEAVAAAMRNLRISFQPADNHVLLNGENVEKEIRGLAVSQMVSPVAALSTVRRALVDQQRLMGADGGVILDGRDIGTVVFPDADLKLFVVADLDTRIDRRLNELLTAGREVRRDEVAANLEERDYIDSHRADSPLRQAEDAILLDNTNLNLEQLVEKGVELVENLRKGQK</sequence>
<dbReference type="InterPro" id="IPR003136">
    <property type="entry name" value="Cytidylate_kin"/>
</dbReference>
<dbReference type="EMBL" id="JACIFF010000002">
    <property type="protein sequence ID" value="MBB4078653.1"/>
    <property type="molecule type" value="Genomic_DNA"/>
</dbReference>
<feature type="domain" description="Cytidylate kinase" evidence="9">
    <location>
        <begin position="8"/>
        <end position="219"/>
    </location>
</feature>
<evidence type="ECO:0000256" key="6">
    <source>
        <dbReference type="ARBA" id="ARBA00047615"/>
    </source>
</evidence>
<dbReference type="Gene3D" id="3.40.50.300">
    <property type="entry name" value="P-loop containing nucleotide triphosphate hydrolases"/>
    <property type="match status" value="1"/>
</dbReference>
<dbReference type="CDD" id="cd02020">
    <property type="entry name" value="CMPK"/>
    <property type="match status" value="1"/>
</dbReference>
<comment type="caution">
    <text evidence="10">The sequence shown here is derived from an EMBL/GenBank/DDBJ whole genome shotgun (WGS) entry which is preliminary data.</text>
</comment>
<dbReference type="GO" id="GO:0006220">
    <property type="term" value="P:pyrimidine nucleotide metabolic process"/>
    <property type="evidence" value="ECO:0007669"/>
    <property type="project" value="UniProtKB-UniRule"/>
</dbReference>
<keyword evidence="4 8" id="KW-0418">Kinase</keyword>
<keyword evidence="11" id="KW-1185">Reference proteome</keyword>
<dbReference type="GO" id="GO:0036431">
    <property type="term" value="F:dCMP kinase activity"/>
    <property type="evidence" value="ECO:0007669"/>
    <property type="project" value="InterPro"/>
</dbReference>
<dbReference type="NCBIfam" id="TIGR00017">
    <property type="entry name" value="cmk"/>
    <property type="match status" value="1"/>
</dbReference>
<dbReference type="InterPro" id="IPR027417">
    <property type="entry name" value="P-loop_NTPase"/>
</dbReference>
<evidence type="ECO:0000313" key="10">
    <source>
        <dbReference type="EMBL" id="MBB4078653.1"/>
    </source>
</evidence>
<organism evidence="10 11">
    <name type="scientific">Neolewinella aquimaris</name>
    <dbReference type="NCBI Taxonomy" id="1835722"/>
    <lineage>
        <taxon>Bacteria</taxon>
        <taxon>Pseudomonadati</taxon>
        <taxon>Bacteroidota</taxon>
        <taxon>Saprospiria</taxon>
        <taxon>Saprospirales</taxon>
        <taxon>Lewinellaceae</taxon>
        <taxon>Neolewinella</taxon>
    </lineage>
</organism>